<sequence length="250" mass="27755">MHQDIPNDIAVSIKDKLRGLRYALRHTRYGQQPAEKSVVLPELVMNRAAHVAATVMDKAFSTAETISISLVSDNPSIHETAPDVRSLSFYFNGSSEGQRAFHRDMYYLTKAVLHRYKAENLLIQEAVFKTVYTRIKQQHGADIARLQDPATDIIQQSAKLCTTLFQEMLRQQPVRQSGTLSKSAMISGFAAIALACALATAKPADMENIDNLESALLAVEAREDRIIEGVSQNDSVALQKLFATLIFHLP</sequence>
<dbReference type="Proteomes" id="UP000252893">
    <property type="component" value="Unassembled WGS sequence"/>
</dbReference>
<comment type="caution">
    <text evidence="1">The sequence shown here is derived from an EMBL/GenBank/DDBJ whole genome shotgun (WGS) entry which is preliminary data.</text>
</comment>
<dbReference type="RefSeq" id="WP_113944284.1">
    <property type="nucleotide sequence ID" value="NZ_JBHEEG010000004.1"/>
</dbReference>
<reference evidence="1 2" key="1">
    <citation type="submission" date="2018-06" db="EMBL/GenBank/DDBJ databases">
        <title>Genomic Encyclopedia of Type Strains, Phase IV (KMG-IV): sequencing the most valuable type-strain genomes for metagenomic binning, comparative biology and taxonomic classification.</title>
        <authorList>
            <person name="Goeker M."/>
        </authorList>
    </citation>
    <scope>NUCLEOTIDE SEQUENCE [LARGE SCALE GENOMIC DNA]</scope>
    <source>
        <strain evidence="1 2">DSM 25619</strain>
    </source>
</reference>
<keyword evidence="2" id="KW-1185">Reference proteome</keyword>
<proteinExistence type="predicted"/>
<dbReference type="AlphaFoldDB" id="A0A366E0A3"/>
<protein>
    <submittedName>
        <fullName evidence="1">Uncharacterized protein</fullName>
    </submittedName>
</protein>
<accession>A0A366E0A3</accession>
<evidence type="ECO:0000313" key="1">
    <source>
        <dbReference type="EMBL" id="RBO95762.1"/>
    </source>
</evidence>
<dbReference type="OrthoDB" id="8065876at2"/>
<evidence type="ECO:0000313" key="2">
    <source>
        <dbReference type="Proteomes" id="UP000252893"/>
    </source>
</evidence>
<gene>
    <name evidence="1" type="ORF">DFR47_103326</name>
</gene>
<organism evidence="1 2">
    <name type="scientific">Pseudochrobactrum asaccharolyticum</name>
    <dbReference type="NCBI Taxonomy" id="354351"/>
    <lineage>
        <taxon>Bacteria</taxon>
        <taxon>Pseudomonadati</taxon>
        <taxon>Pseudomonadota</taxon>
        <taxon>Alphaproteobacteria</taxon>
        <taxon>Hyphomicrobiales</taxon>
        <taxon>Brucellaceae</taxon>
        <taxon>Pseudochrobactrum</taxon>
    </lineage>
</organism>
<dbReference type="EMBL" id="QNRH01000003">
    <property type="protein sequence ID" value="RBO95762.1"/>
    <property type="molecule type" value="Genomic_DNA"/>
</dbReference>
<name>A0A366E0A3_9HYPH</name>